<comment type="caution">
    <text evidence="3">The sequence shown here is derived from an EMBL/GenBank/DDBJ whole genome shotgun (WGS) entry which is preliminary data.</text>
</comment>
<accession>A0A1G2QHY2</accession>
<dbReference type="InterPro" id="IPR043993">
    <property type="entry name" value="T4SS_pilin"/>
</dbReference>
<dbReference type="STRING" id="1802440.A2569_01375"/>
<feature type="transmembrane region" description="Helical" evidence="1">
    <location>
        <begin position="89"/>
        <end position="107"/>
    </location>
</feature>
<feature type="signal peptide" evidence="2">
    <location>
        <begin position="1"/>
        <end position="22"/>
    </location>
</feature>
<sequence length="121" mass="13465">MRRITPLLLVLSLVLLPLSVFAQTQLIPCGGSEQNPCTFKDLAVLAQNVIKFLAFYIATPLATLAIMYAGFKYLTSLDKPGSREEAKKILWNVLIGFFWVLAAWLVIDTLLDVLLKSNPLN</sequence>
<evidence type="ECO:0000313" key="3">
    <source>
        <dbReference type="EMBL" id="OHA60196.1"/>
    </source>
</evidence>
<keyword evidence="1" id="KW-0812">Transmembrane</keyword>
<evidence type="ECO:0008006" key="5">
    <source>
        <dbReference type="Google" id="ProtNLM"/>
    </source>
</evidence>
<proteinExistence type="predicted"/>
<keyword evidence="1" id="KW-1133">Transmembrane helix</keyword>
<evidence type="ECO:0000256" key="2">
    <source>
        <dbReference type="SAM" id="SignalP"/>
    </source>
</evidence>
<name>A0A1G2QHY2_9BACT</name>
<gene>
    <name evidence="3" type="ORF">A2569_01375</name>
</gene>
<protein>
    <recommendedName>
        <fullName evidence="5">TrbC/VIRB2 family protein</fullName>
    </recommendedName>
</protein>
<dbReference type="EMBL" id="MHTL01000017">
    <property type="protein sequence ID" value="OHA60196.1"/>
    <property type="molecule type" value="Genomic_DNA"/>
</dbReference>
<evidence type="ECO:0000256" key="1">
    <source>
        <dbReference type="SAM" id="Phobius"/>
    </source>
</evidence>
<keyword evidence="1" id="KW-0472">Membrane</keyword>
<feature type="transmembrane region" description="Helical" evidence="1">
    <location>
        <begin position="49"/>
        <end position="69"/>
    </location>
</feature>
<reference evidence="3 4" key="1">
    <citation type="journal article" date="2016" name="Nat. Commun.">
        <title>Thousands of microbial genomes shed light on interconnected biogeochemical processes in an aquifer system.</title>
        <authorList>
            <person name="Anantharaman K."/>
            <person name="Brown C.T."/>
            <person name="Hug L.A."/>
            <person name="Sharon I."/>
            <person name="Castelle C.J."/>
            <person name="Probst A.J."/>
            <person name="Thomas B.C."/>
            <person name="Singh A."/>
            <person name="Wilkins M.J."/>
            <person name="Karaoz U."/>
            <person name="Brodie E.L."/>
            <person name="Williams K.H."/>
            <person name="Hubbard S.S."/>
            <person name="Banfield J.F."/>
        </authorList>
    </citation>
    <scope>NUCLEOTIDE SEQUENCE [LARGE SCALE GENOMIC DNA]</scope>
</reference>
<dbReference type="AlphaFoldDB" id="A0A1G2QHY2"/>
<evidence type="ECO:0000313" key="4">
    <source>
        <dbReference type="Proteomes" id="UP000177090"/>
    </source>
</evidence>
<dbReference type="Proteomes" id="UP000177090">
    <property type="component" value="Unassembled WGS sequence"/>
</dbReference>
<keyword evidence="2" id="KW-0732">Signal</keyword>
<dbReference type="Pfam" id="PF18895">
    <property type="entry name" value="T4SS_pilin"/>
    <property type="match status" value="1"/>
</dbReference>
<feature type="chain" id="PRO_5009584110" description="TrbC/VIRB2 family protein" evidence="2">
    <location>
        <begin position="23"/>
        <end position="121"/>
    </location>
</feature>
<organism evidence="3 4">
    <name type="scientific">Candidatus Vogelbacteria bacterium RIFOXYD1_FULL_51_18</name>
    <dbReference type="NCBI Taxonomy" id="1802440"/>
    <lineage>
        <taxon>Bacteria</taxon>
        <taxon>Candidatus Vogeliibacteriota</taxon>
    </lineage>
</organism>